<evidence type="ECO:0000313" key="2">
    <source>
        <dbReference type="EMBL" id="CAE8706441.1"/>
    </source>
</evidence>
<dbReference type="Proteomes" id="UP000626109">
    <property type="component" value="Unassembled WGS sequence"/>
</dbReference>
<sequence length="107" mass="11876">HPTRKSYFLALMLVLRLVVERRNLRIASLNKPLAGATLRSVLLVLLLLLLLLVLFVFFLVFLVVLAVLVLVAVVFWALSDVADRAFNGLHVQKVLSQSLCCALLALP</sequence>
<gene>
    <name evidence="2" type="ORF">PGLA2088_LOCUS34178</name>
</gene>
<dbReference type="EMBL" id="CAJNNW010031211">
    <property type="protein sequence ID" value="CAE8706441.1"/>
    <property type="molecule type" value="Genomic_DNA"/>
</dbReference>
<organism evidence="2 3">
    <name type="scientific">Polarella glacialis</name>
    <name type="common">Dinoflagellate</name>
    <dbReference type="NCBI Taxonomy" id="89957"/>
    <lineage>
        <taxon>Eukaryota</taxon>
        <taxon>Sar</taxon>
        <taxon>Alveolata</taxon>
        <taxon>Dinophyceae</taxon>
        <taxon>Suessiales</taxon>
        <taxon>Suessiaceae</taxon>
        <taxon>Polarella</taxon>
    </lineage>
</organism>
<keyword evidence="1" id="KW-0472">Membrane</keyword>
<evidence type="ECO:0000313" key="3">
    <source>
        <dbReference type="Proteomes" id="UP000626109"/>
    </source>
</evidence>
<reference evidence="2" key="1">
    <citation type="submission" date="2021-02" db="EMBL/GenBank/DDBJ databases">
        <authorList>
            <person name="Dougan E. K."/>
            <person name="Rhodes N."/>
            <person name="Thang M."/>
            <person name="Chan C."/>
        </authorList>
    </citation>
    <scope>NUCLEOTIDE SEQUENCE</scope>
</reference>
<name>A0A813KKZ7_POLGL</name>
<comment type="caution">
    <text evidence="2">The sequence shown here is derived from an EMBL/GenBank/DDBJ whole genome shotgun (WGS) entry which is preliminary data.</text>
</comment>
<keyword evidence="1" id="KW-1133">Transmembrane helix</keyword>
<dbReference type="AlphaFoldDB" id="A0A813KKZ7"/>
<proteinExistence type="predicted"/>
<protein>
    <submittedName>
        <fullName evidence="2">Uncharacterized protein</fullName>
    </submittedName>
</protein>
<evidence type="ECO:0000256" key="1">
    <source>
        <dbReference type="SAM" id="Phobius"/>
    </source>
</evidence>
<keyword evidence="1" id="KW-0812">Transmembrane</keyword>
<feature type="non-terminal residue" evidence="2">
    <location>
        <position position="107"/>
    </location>
</feature>
<feature type="non-terminal residue" evidence="2">
    <location>
        <position position="1"/>
    </location>
</feature>
<accession>A0A813KKZ7</accession>
<feature type="transmembrane region" description="Helical" evidence="1">
    <location>
        <begin position="45"/>
        <end position="78"/>
    </location>
</feature>